<feature type="domain" description="Fibronectin type-III" evidence="2">
    <location>
        <begin position="302"/>
        <end position="342"/>
    </location>
</feature>
<dbReference type="CDD" id="cd00063">
    <property type="entry name" value="FN3"/>
    <property type="match status" value="2"/>
</dbReference>
<name>A0ABU7ACI7_9TELE</name>
<sequence length="342" mass="35297">MAPSPDEDGGGWGLGSGRGVGVRAGVTQVQARAWACPDQVLVLGRSACLHPQREGDHLLDTGTGCPYGVSAPGPGIIEYVWGVLSLGLLPLLDQFRPPSNVGPVPSPPHYLPVVGISARRCTCGSRYLGLGALVCAGSLLVDPWARSGLCLGSDMSRGLGSLGPWLDLLGRRRLPAGPVGSSLQLPGASALWLLGGSPGILPCSSLGGYGSPGGGSPGVPVLWGPLDVCGLDLCDNLSICPTDMTRITIVGLKPETTYEVKMSAINGKGEGESSRASTFKTEPVLASSMPPAIAATSMAFREPNAPILEVTPVKSSNSVKVKWTKQDDGGSPIKHYLVRYKA</sequence>
<dbReference type="PROSITE" id="PS50853">
    <property type="entry name" value="FN3"/>
    <property type="match status" value="2"/>
</dbReference>
<dbReference type="PANTHER" id="PTHR13817">
    <property type="entry name" value="TITIN"/>
    <property type="match status" value="1"/>
</dbReference>
<gene>
    <name evidence="3" type="ORF">ATANTOWER_029442</name>
</gene>
<dbReference type="InterPro" id="IPR003961">
    <property type="entry name" value="FN3_dom"/>
</dbReference>
<dbReference type="Pfam" id="PF00041">
    <property type="entry name" value="fn3"/>
    <property type="match status" value="1"/>
</dbReference>
<keyword evidence="4" id="KW-1185">Reference proteome</keyword>
<organism evidence="3 4">
    <name type="scientific">Ataeniobius toweri</name>
    <dbReference type="NCBI Taxonomy" id="208326"/>
    <lineage>
        <taxon>Eukaryota</taxon>
        <taxon>Metazoa</taxon>
        <taxon>Chordata</taxon>
        <taxon>Craniata</taxon>
        <taxon>Vertebrata</taxon>
        <taxon>Euteleostomi</taxon>
        <taxon>Actinopterygii</taxon>
        <taxon>Neopterygii</taxon>
        <taxon>Teleostei</taxon>
        <taxon>Neoteleostei</taxon>
        <taxon>Acanthomorphata</taxon>
        <taxon>Ovalentaria</taxon>
        <taxon>Atherinomorphae</taxon>
        <taxon>Cyprinodontiformes</taxon>
        <taxon>Goodeidae</taxon>
        <taxon>Ataeniobius</taxon>
    </lineage>
</organism>
<dbReference type="PANTHER" id="PTHR13817:SF96">
    <property type="entry name" value="NEURAL CELL ADHESION MOLECULE 1"/>
    <property type="match status" value="1"/>
</dbReference>
<proteinExistence type="predicted"/>
<dbReference type="Gene3D" id="2.60.40.10">
    <property type="entry name" value="Immunoglobulins"/>
    <property type="match status" value="2"/>
</dbReference>
<dbReference type="SUPFAM" id="SSF49265">
    <property type="entry name" value="Fibronectin type III"/>
    <property type="match status" value="1"/>
</dbReference>
<evidence type="ECO:0000256" key="1">
    <source>
        <dbReference type="ARBA" id="ARBA00022737"/>
    </source>
</evidence>
<feature type="domain" description="Fibronectin type-III" evidence="2">
    <location>
        <begin position="187"/>
        <end position="284"/>
    </location>
</feature>
<evidence type="ECO:0000313" key="3">
    <source>
        <dbReference type="EMBL" id="MED6235580.1"/>
    </source>
</evidence>
<dbReference type="InterPro" id="IPR036116">
    <property type="entry name" value="FN3_sf"/>
</dbReference>
<evidence type="ECO:0000259" key="2">
    <source>
        <dbReference type="PROSITE" id="PS50853"/>
    </source>
</evidence>
<dbReference type="Proteomes" id="UP001345963">
    <property type="component" value="Unassembled WGS sequence"/>
</dbReference>
<accession>A0ABU7ACI7</accession>
<evidence type="ECO:0000313" key="4">
    <source>
        <dbReference type="Proteomes" id="UP001345963"/>
    </source>
</evidence>
<reference evidence="3 4" key="1">
    <citation type="submission" date="2021-07" db="EMBL/GenBank/DDBJ databases">
        <authorList>
            <person name="Palmer J.M."/>
        </authorList>
    </citation>
    <scope>NUCLEOTIDE SEQUENCE [LARGE SCALE GENOMIC DNA]</scope>
    <source>
        <strain evidence="3 4">AT_MEX2019</strain>
        <tissue evidence="3">Muscle</tissue>
    </source>
</reference>
<keyword evidence="1" id="KW-0677">Repeat</keyword>
<comment type="caution">
    <text evidence="3">The sequence shown here is derived from an EMBL/GenBank/DDBJ whole genome shotgun (WGS) entry which is preliminary data.</text>
</comment>
<feature type="non-terminal residue" evidence="3">
    <location>
        <position position="342"/>
    </location>
</feature>
<dbReference type="InterPro" id="IPR013783">
    <property type="entry name" value="Ig-like_fold"/>
</dbReference>
<dbReference type="EMBL" id="JAHUTI010010598">
    <property type="protein sequence ID" value="MED6235580.1"/>
    <property type="molecule type" value="Genomic_DNA"/>
</dbReference>
<protein>
    <recommendedName>
        <fullName evidence="2">Fibronectin type-III domain-containing protein</fullName>
    </recommendedName>
</protein>
<dbReference type="InterPro" id="IPR050964">
    <property type="entry name" value="Striated_Muscle_Regulatory"/>
</dbReference>